<feature type="coiled-coil region" evidence="1">
    <location>
        <begin position="45"/>
        <end position="93"/>
    </location>
</feature>
<evidence type="ECO:0000256" key="1">
    <source>
        <dbReference type="SAM" id="Coils"/>
    </source>
</evidence>
<feature type="signal peptide" evidence="2">
    <location>
        <begin position="1"/>
        <end position="20"/>
    </location>
</feature>
<organism evidence="3 4">
    <name type="scientific">Amniculicola lignicola CBS 123094</name>
    <dbReference type="NCBI Taxonomy" id="1392246"/>
    <lineage>
        <taxon>Eukaryota</taxon>
        <taxon>Fungi</taxon>
        <taxon>Dikarya</taxon>
        <taxon>Ascomycota</taxon>
        <taxon>Pezizomycotina</taxon>
        <taxon>Dothideomycetes</taxon>
        <taxon>Pleosporomycetidae</taxon>
        <taxon>Pleosporales</taxon>
        <taxon>Amniculicolaceae</taxon>
        <taxon>Amniculicola</taxon>
    </lineage>
</organism>
<gene>
    <name evidence="3" type="ORF">P154DRAFT_582560</name>
</gene>
<keyword evidence="4" id="KW-1185">Reference proteome</keyword>
<keyword evidence="2" id="KW-0732">Signal</keyword>
<reference evidence="3" key="1">
    <citation type="journal article" date="2020" name="Stud. Mycol.">
        <title>101 Dothideomycetes genomes: a test case for predicting lifestyles and emergence of pathogens.</title>
        <authorList>
            <person name="Haridas S."/>
            <person name="Albert R."/>
            <person name="Binder M."/>
            <person name="Bloem J."/>
            <person name="Labutti K."/>
            <person name="Salamov A."/>
            <person name="Andreopoulos B."/>
            <person name="Baker S."/>
            <person name="Barry K."/>
            <person name="Bills G."/>
            <person name="Bluhm B."/>
            <person name="Cannon C."/>
            <person name="Castanera R."/>
            <person name="Culley D."/>
            <person name="Daum C."/>
            <person name="Ezra D."/>
            <person name="Gonzalez J."/>
            <person name="Henrissat B."/>
            <person name="Kuo A."/>
            <person name="Liang C."/>
            <person name="Lipzen A."/>
            <person name="Lutzoni F."/>
            <person name="Magnuson J."/>
            <person name="Mondo S."/>
            <person name="Nolan M."/>
            <person name="Ohm R."/>
            <person name="Pangilinan J."/>
            <person name="Park H.-J."/>
            <person name="Ramirez L."/>
            <person name="Alfaro M."/>
            <person name="Sun H."/>
            <person name="Tritt A."/>
            <person name="Yoshinaga Y."/>
            <person name="Zwiers L.-H."/>
            <person name="Turgeon B."/>
            <person name="Goodwin S."/>
            <person name="Spatafora J."/>
            <person name="Crous P."/>
            <person name="Grigoriev I."/>
        </authorList>
    </citation>
    <scope>NUCLEOTIDE SEQUENCE</scope>
    <source>
        <strain evidence="3">CBS 123094</strain>
    </source>
</reference>
<evidence type="ECO:0000313" key="4">
    <source>
        <dbReference type="Proteomes" id="UP000799779"/>
    </source>
</evidence>
<keyword evidence="1" id="KW-0175">Coiled coil</keyword>
<dbReference type="AlphaFoldDB" id="A0A6A5VXE6"/>
<sequence length="399" mass="45924">MGAETFWLAAAFFIWWYCFEEIEKGAIQERLEDLEKGFGAVRKSNANLTKENEDIKARAKEHNDTMSTLTYFLNNLTGKVESLTREATSLTNAPVHSHENVERRIVASLPTDEHFNKAVRDYVNAVVKKETTELTNTINGLQNRIQTLEIEKTVQLPAHSNSAILAAHEGAVWKGFDSHKNQVTKKLKKVDQEIATLKQKSLPTLEEIKTEICNITIEQLKNELPDRFHDITIRIEKLEHTKPKKVRKDPRVNDLVSRVAILSTSDLTYSARIKALEDNKVEISSVQNGPEVVSLIQRVDKLEKTPVLVISEDRIEKVERDLDKLFNIREEDLDYERRCMKTVRDHDFTVLEIPDLFKYFENEQSYSVYWLFAEMLKVLDAFLLGQDARIVALEGVQPD</sequence>
<evidence type="ECO:0000256" key="2">
    <source>
        <dbReference type="SAM" id="SignalP"/>
    </source>
</evidence>
<evidence type="ECO:0000313" key="3">
    <source>
        <dbReference type="EMBL" id="KAF1993654.1"/>
    </source>
</evidence>
<name>A0A6A5VXE6_9PLEO</name>
<dbReference type="Proteomes" id="UP000799779">
    <property type="component" value="Unassembled WGS sequence"/>
</dbReference>
<feature type="chain" id="PRO_5025634877" evidence="2">
    <location>
        <begin position="21"/>
        <end position="399"/>
    </location>
</feature>
<dbReference type="EMBL" id="ML977692">
    <property type="protein sequence ID" value="KAF1993654.1"/>
    <property type="molecule type" value="Genomic_DNA"/>
</dbReference>
<proteinExistence type="predicted"/>
<accession>A0A6A5VXE6</accession>
<protein>
    <submittedName>
        <fullName evidence="3">Uncharacterized protein</fullName>
    </submittedName>
</protein>